<evidence type="ECO:0000313" key="3">
    <source>
        <dbReference type="Proteomes" id="UP000664940"/>
    </source>
</evidence>
<evidence type="ECO:0000256" key="1">
    <source>
        <dbReference type="SAM" id="MobiDB-lite"/>
    </source>
</evidence>
<accession>A0A834EHD9</accession>
<reference evidence="2 3" key="1">
    <citation type="journal article" date="2020" name="Nature">
        <title>Six reference-quality genomes reveal evolution of bat adaptations.</title>
        <authorList>
            <person name="Jebb D."/>
            <person name="Huang Z."/>
            <person name="Pippel M."/>
            <person name="Hughes G.M."/>
            <person name="Lavrichenko K."/>
            <person name="Devanna P."/>
            <person name="Winkler S."/>
            <person name="Jermiin L.S."/>
            <person name="Skirmuntt E.C."/>
            <person name="Katzourakis A."/>
            <person name="Burkitt-Gray L."/>
            <person name="Ray D.A."/>
            <person name="Sullivan K.A.M."/>
            <person name="Roscito J.G."/>
            <person name="Kirilenko B.M."/>
            <person name="Davalos L.M."/>
            <person name="Corthals A.P."/>
            <person name="Power M.L."/>
            <person name="Jones G."/>
            <person name="Ransome R.D."/>
            <person name="Dechmann D.K.N."/>
            <person name="Locatelli A.G."/>
            <person name="Puechmaille S.J."/>
            <person name="Fedrigo O."/>
            <person name="Jarvis E.D."/>
            <person name="Hiller M."/>
            <person name="Vernes S.C."/>
            <person name="Myers E.W."/>
            <person name="Teeling E.C."/>
        </authorList>
    </citation>
    <scope>NUCLEOTIDE SEQUENCE [LARGE SCALE GENOMIC DNA]</scope>
    <source>
        <strain evidence="2">Bat1K_MPI-CBG_1</strain>
    </source>
</reference>
<feature type="region of interest" description="Disordered" evidence="1">
    <location>
        <begin position="216"/>
        <end position="244"/>
    </location>
</feature>
<comment type="caution">
    <text evidence="2">The sequence shown here is derived from an EMBL/GenBank/DDBJ whole genome shotgun (WGS) entry which is preliminary data.</text>
</comment>
<feature type="region of interest" description="Disordered" evidence="1">
    <location>
        <begin position="148"/>
        <end position="185"/>
    </location>
</feature>
<feature type="compositionally biased region" description="Low complexity" evidence="1">
    <location>
        <begin position="56"/>
        <end position="75"/>
    </location>
</feature>
<name>A0A834EHD9_9CHIR</name>
<dbReference type="AlphaFoldDB" id="A0A834EHD9"/>
<protein>
    <submittedName>
        <fullName evidence="2">Uncharacterized protein</fullName>
    </submittedName>
</protein>
<feature type="compositionally biased region" description="Polar residues" evidence="1">
    <location>
        <begin position="233"/>
        <end position="244"/>
    </location>
</feature>
<feature type="compositionally biased region" description="Low complexity" evidence="1">
    <location>
        <begin position="93"/>
        <end position="104"/>
    </location>
</feature>
<sequence>MHAHSRVQGRTAAGPSGRCQESTRHDPALTRGGSAGVGAFLRSEERQGCPRPSPPSSTARVLASAAAPASRAQMSPTHGARLGFRARHAMMARPAPPRSAATHHLTPIQAGNRGRRVSSLEGWTLSGWTLFAPCSTLRSCSLRSAPGPRVLSSSLPPNATLSPTFPKLRGSPTAEGGGRSPASGVGLAAEATWGHGRTLSWEDRAGLGVGALLRADPTCPSTRGVSVRPDDAPSTNRFLTNGKK</sequence>
<proteinExistence type="predicted"/>
<feature type="region of interest" description="Disordered" evidence="1">
    <location>
        <begin position="93"/>
        <end position="115"/>
    </location>
</feature>
<dbReference type="EMBL" id="JABVXQ010000004">
    <property type="protein sequence ID" value="KAF6114427.1"/>
    <property type="molecule type" value="Genomic_DNA"/>
</dbReference>
<organism evidence="2 3">
    <name type="scientific">Phyllostomus discolor</name>
    <name type="common">pale spear-nosed bat</name>
    <dbReference type="NCBI Taxonomy" id="89673"/>
    <lineage>
        <taxon>Eukaryota</taxon>
        <taxon>Metazoa</taxon>
        <taxon>Chordata</taxon>
        <taxon>Craniata</taxon>
        <taxon>Vertebrata</taxon>
        <taxon>Euteleostomi</taxon>
        <taxon>Mammalia</taxon>
        <taxon>Eutheria</taxon>
        <taxon>Laurasiatheria</taxon>
        <taxon>Chiroptera</taxon>
        <taxon>Yangochiroptera</taxon>
        <taxon>Phyllostomidae</taxon>
        <taxon>Phyllostominae</taxon>
        <taxon>Phyllostomus</taxon>
    </lineage>
</organism>
<dbReference type="Proteomes" id="UP000664940">
    <property type="component" value="Unassembled WGS sequence"/>
</dbReference>
<gene>
    <name evidence="2" type="ORF">HJG60_010428</name>
</gene>
<feature type="region of interest" description="Disordered" evidence="1">
    <location>
        <begin position="1"/>
        <end position="77"/>
    </location>
</feature>
<evidence type="ECO:0000313" key="2">
    <source>
        <dbReference type="EMBL" id="KAF6114427.1"/>
    </source>
</evidence>
<feature type="compositionally biased region" description="Polar residues" evidence="1">
    <location>
        <begin position="151"/>
        <end position="163"/>
    </location>
</feature>